<evidence type="ECO:0000256" key="4">
    <source>
        <dbReference type="ARBA" id="ARBA00022827"/>
    </source>
</evidence>
<comment type="cofactor">
    <cofactor evidence="1 5">
        <name>FAD</name>
        <dbReference type="ChEBI" id="CHEBI:57692"/>
    </cofactor>
</comment>
<evidence type="ECO:0000313" key="9">
    <source>
        <dbReference type="EMBL" id="UGS34570.1"/>
    </source>
</evidence>
<dbReference type="PROSITE" id="PS00624">
    <property type="entry name" value="GMC_OXRED_2"/>
    <property type="match status" value="1"/>
</dbReference>
<protein>
    <submittedName>
        <fullName evidence="9">Alcohol dehydrogenase [acceptor]</fullName>
        <ecNumber evidence="9">1.1.99.-</ecNumber>
    </submittedName>
</protein>
<keyword evidence="4 5" id="KW-0274">FAD</keyword>
<name>A0A9E6XUS6_9ACTN</name>
<gene>
    <name evidence="9" type="primary">alkJ</name>
    <name evidence="9" type="ORF">DSM104329_00949</name>
</gene>
<dbReference type="GO" id="GO:0050660">
    <property type="term" value="F:flavin adenine dinucleotide binding"/>
    <property type="evidence" value="ECO:0007669"/>
    <property type="project" value="InterPro"/>
</dbReference>
<dbReference type="EC" id="1.1.99.-" evidence="9"/>
<dbReference type="KEGG" id="sbae:DSM104329_00949"/>
<dbReference type="SUPFAM" id="SSF54373">
    <property type="entry name" value="FAD-linked reductases, C-terminal domain"/>
    <property type="match status" value="1"/>
</dbReference>
<evidence type="ECO:0000313" key="10">
    <source>
        <dbReference type="Proteomes" id="UP001162834"/>
    </source>
</evidence>
<reference evidence="9" key="1">
    <citation type="journal article" date="2022" name="Int. J. Syst. Evol. Microbiol.">
        <title>Pseudomonas aegrilactucae sp. nov. and Pseudomonas morbosilactucae sp. nov., pathogens causing bacterial rot of lettuce in Japan.</title>
        <authorList>
            <person name="Sawada H."/>
            <person name="Fujikawa T."/>
            <person name="Satou M."/>
        </authorList>
    </citation>
    <scope>NUCLEOTIDE SEQUENCE</scope>
    <source>
        <strain evidence="9">0166_1</strain>
    </source>
</reference>
<keyword evidence="10" id="KW-1185">Reference proteome</keyword>
<dbReference type="RefSeq" id="WP_259314237.1">
    <property type="nucleotide sequence ID" value="NZ_CP087164.1"/>
</dbReference>
<dbReference type="AlphaFoldDB" id="A0A9E6XUS6"/>
<dbReference type="SUPFAM" id="SSF51905">
    <property type="entry name" value="FAD/NAD(P)-binding domain"/>
    <property type="match status" value="1"/>
</dbReference>
<dbReference type="InterPro" id="IPR007867">
    <property type="entry name" value="GMC_OxRtase_C"/>
</dbReference>
<evidence type="ECO:0000256" key="3">
    <source>
        <dbReference type="ARBA" id="ARBA00022630"/>
    </source>
</evidence>
<evidence type="ECO:0000259" key="7">
    <source>
        <dbReference type="PROSITE" id="PS00623"/>
    </source>
</evidence>
<dbReference type="PIRSF" id="PIRSF000137">
    <property type="entry name" value="Alcohol_oxidase"/>
    <property type="match status" value="1"/>
</dbReference>
<evidence type="ECO:0000256" key="6">
    <source>
        <dbReference type="RuleBase" id="RU003968"/>
    </source>
</evidence>
<dbReference type="Pfam" id="PF05199">
    <property type="entry name" value="GMC_oxred_C"/>
    <property type="match status" value="1"/>
</dbReference>
<sequence length="513" mass="54706">MSSDYVVVGAGSAGSVVARRLLDAGATVTLLEAGGADVLPAIHEPGRAHELWFSEVDWGYMTEPQQACAGRQLHWPRGKVLGGSGALNGMIYVRGNRADYDAWSMLGCPGWSYEDVLPYFKRSEDFDAGESEYHGTGGPLRVISQYDPHPLTRAMVDASVESGLAFNADCNAAEQDGVGFCHLTIRDGRRESGASAFVTPASGDPRLTVVLNAAARRLCFDGTRCTGVEVERDGRSETIEAGVEVVVCGGAIGSPELLLRSGVGPADALLDVGIGVRCDLPGVGENLHDHLLSPVIAAAARPVPECLPGLQQLHMQLFWRSRGGLAAPDTQPIGFHVPMYDPAWMDGPADGFTLMGGLIRPASRGRLWLRSDDPAEPPAMDPRTLSRAVDLETLTDSVEMCREILRQPALAEWTDRELYPGPRVRTRDELRDYVRRTAITYHHQVGTCRMGAGDDAVVDADLRVHGVEGLRVADASVMPFVTSGNTNAPSLMIGEKAAAAILAAAGTEISASA</sequence>
<evidence type="ECO:0000256" key="1">
    <source>
        <dbReference type="ARBA" id="ARBA00001974"/>
    </source>
</evidence>
<feature type="binding site" evidence="5">
    <location>
        <position position="441"/>
    </location>
    <ligand>
        <name>substrate</name>
    </ligand>
</feature>
<organism evidence="9 10">
    <name type="scientific">Capillimicrobium parvum</name>
    <dbReference type="NCBI Taxonomy" id="2884022"/>
    <lineage>
        <taxon>Bacteria</taxon>
        <taxon>Bacillati</taxon>
        <taxon>Actinomycetota</taxon>
        <taxon>Thermoleophilia</taxon>
        <taxon>Solirubrobacterales</taxon>
        <taxon>Capillimicrobiaceae</taxon>
        <taxon>Capillimicrobium</taxon>
    </lineage>
</organism>
<dbReference type="GO" id="GO:0016614">
    <property type="term" value="F:oxidoreductase activity, acting on CH-OH group of donors"/>
    <property type="evidence" value="ECO:0007669"/>
    <property type="project" value="InterPro"/>
</dbReference>
<keyword evidence="9" id="KW-0560">Oxidoreductase</keyword>
<dbReference type="PROSITE" id="PS00623">
    <property type="entry name" value="GMC_OXRED_1"/>
    <property type="match status" value="1"/>
</dbReference>
<keyword evidence="3 6" id="KW-0285">Flavoprotein</keyword>
<comment type="similarity">
    <text evidence="2 6">Belongs to the GMC oxidoreductase family.</text>
</comment>
<dbReference type="InterPro" id="IPR036188">
    <property type="entry name" value="FAD/NAD-bd_sf"/>
</dbReference>
<feature type="domain" description="Glucose-methanol-choline oxidoreductase N-terminal" evidence="7">
    <location>
        <begin position="78"/>
        <end position="101"/>
    </location>
</feature>
<feature type="domain" description="Glucose-methanol-choline oxidoreductase N-terminal" evidence="8">
    <location>
        <begin position="250"/>
        <end position="264"/>
    </location>
</feature>
<dbReference type="Proteomes" id="UP001162834">
    <property type="component" value="Chromosome"/>
</dbReference>
<dbReference type="PANTHER" id="PTHR11552">
    <property type="entry name" value="GLUCOSE-METHANOL-CHOLINE GMC OXIDOREDUCTASE"/>
    <property type="match status" value="1"/>
</dbReference>
<dbReference type="PANTHER" id="PTHR11552:SF147">
    <property type="entry name" value="CHOLINE DEHYDROGENASE, MITOCHONDRIAL"/>
    <property type="match status" value="1"/>
</dbReference>
<dbReference type="InterPro" id="IPR000172">
    <property type="entry name" value="GMC_OxRdtase_N"/>
</dbReference>
<dbReference type="InterPro" id="IPR012132">
    <property type="entry name" value="GMC_OxRdtase"/>
</dbReference>
<proteinExistence type="inferred from homology"/>
<dbReference type="Gene3D" id="3.30.560.10">
    <property type="entry name" value="Glucose Oxidase, domain 3"/>
    <property type="match status" value="1"/>
</dbReference>
<dbReference type="Pfam" id="PF00732">
    <property type="entry name" value="GMC_oxred_N"/>
    <property type="match status" value="1"/>
</dbReference>
<accession>A0A9E6XUS6</accession>
<dbReference type="Gene3D" id="3.50.50.60">
    <property type="entry name" value="FAD/NAD(P)-binding domain"/>
    <property type="match status" value="1"/>
</dbReference>
<feature type="binding site" evidence="5">
    <location>
        <position position="80"/>
    </location>
    <ligand>
        <name>FAD</name>
        <dbReference type="ChEBI" id="CHEBI:57692"/>
    </ligand>
</feature>
<dbReference type="EMBL" id="CP087164">
    <property type="protein sequence ID" value="UGS34570.1"/>
    <property type="molecule type" value="Genomic_DNA"/>
</dbReference>
<evidence type="ECO:0000256" key="5">
    <source>
        <dbReference type="PIRSR" id="PIRSR000137-2"/>
    </source>
</evidence>
<evidence type="ECO:0000256" key="2">
    <source>
        <dbReference type="ARBA" id="ARBA00010790"/>
    </source>
</evidence>
<evidence type="ECO:0000259" key="8">
    <source>
        <dbReference type="PROSITE" id="PS00624"/>
    </source>
</evidence>